<evidence type="ECO:0000259" key="5">
    <source>
        <dbReference type="Pfam" id="PF24827"/>
    </source>
</evidence>
<dbReference type="InterPro" id="IPR055438">
    <property type="entry name" value="AstE_AspA_cat"/>
</dbReference>
<gene>
    <name evidence="6" type="ORF">C1S65_02980</name>
</gene>
<dbReference type="SUPFAM" id="SSF53187">
    <property type="entry name" value="Zn-dependent exopeptidases"/>
    <property type="match status" value="1"/>
</dbReference>
<evidence type="ECO:0000256" key="4">
    <source>
        <dbReference type="ARBA" id="ARBA00022833"/>
    </source>
</evidence>
<evidence type="ECO:0000313" key="7">
    <source>
        <dbReference type="Proteomes" id="UP000251617"/>
    </source>
</evidence>
<dbReference type="PANTHER" id="PTHR37326">
    <property type="entry name" value="BLL3975 PROTEIN"/>
    <property type="match status" value="1"/>
</dbReference>
<dbReference type="AlphaFoldDB" id="A0AAD0PCZ9"/>
<evidence type="ECO:0000256" key="3">
    <source>
        <dbReference type="ARBA" id="ARBA00022801"/>
    </source>
</evidence>
<evidence type="ECO:0000256" key="2">
    <source>
        <dbReference type="ARBA" id="ARBA00022723"/>
    </source>
</evidence>
<comment type="cofactor">
    <cofactor evidence="1">
        <name>Zn(2+)</name>
        <dbReference type="ChEBI" id="CHEBI:29105"/>
    </cofactor>
</comment>
<dbReference type="Proteomes" id="UP000251617">
    <property type="component" value="Chromosome"/>
</dbReference>
<dbReference type="PANTHER" id="PTHR37326:SF1">
    <property type="entry name" value="BLL3975 PROTEIN"/>
    <property type="match status" value="1"/>
</dbReference>
<reference evidence="6 7" key="1">
    <citation type="submission" date="2018-06" db="EMBL/GenBank/DDBJ databases">
        <title>The genome of Pseudomonas putida NX-1, a lignin degrader.</title>
        <authorList>
            <person name="Xu Z."/>
        </authorList>
    </citation>
    <scope>NUCLEOTIDE SEQUENCE [LARGE SCALE GENOMIC DNA]</scope>
    <source>
        <strain evidence="6 7">NX-1</strain>
    </source>
</reference>
<dbReference type="Pfam" id="PF24827">
    <property type="entry name" value="AstE_AspA_cat"/>
    <property type="match status" value="1"/>
</dbReference>
<keyword evidence="3" id="KW-0378">Hydrolase</keyword>
<evidence type="ECO:0000256" key="1">
    <source>
        <dbReference type="ARBA" id="ARBA00001947"/>
    </source>
</evidence>
<dbReference type="EMBL" id="CP030750">
    <property type="protein sequence ID" value="AXA23135.1"/>
    <property type="molecule type" value="Genomic_DNA"/>
</dbReference>
<dbReference type="GO" id="GO:0046872">
    <property type="term" value="F:metal ion binding"/>
    <property type="evidence" value="ECO:0007669"/>
    <property type="project" value="UniProtKB-KW"/>
</dbReference>
<dbReference type="Gene3D" id="3.40.630.10">
    <property type="entry name" value="Zn peptidases"/>
    <property type="match status" value="1"/>
</dbReference>
<dbReference type="GO" id="GO:0016788">
    <property type="term" value="F:hydrolase activity, acting on ester bonds"/>
    <property type="evidence" value="ECO:0007669"/>
    <property type="project" value="InterPro"/>
</dbReference>
<proteinExistence type="predicted"/>
<organism evidence="6 7">
    <name type="scientific">Pseudomonas putida</name>
    <name type="common">Arthrobacter siderocapsulatus</name>
    <dbReference type="NCBI Taxonomy" id="303"/>
    <lineage>
        <taxon>Bacteria</taxon>
        <taxon>Pseudomonadati</taxon>
        <taxon>Pseudomonadota</taxon>
        <taxon>Gammaproteobacteria</taxon>
        <taxon>Pseudomonadales</taxon>
        <taxon>Pseudomonadaceae</taxon>
        <taxon>Pseudomonas</taxon>
    </lineage>
</organism>
<keyword evidence="4" id="KW-0862">Zinc</keyword>
<keyword evidence="2" id="KW-0479">Metal-binding</keyword>
<dbReference type="InterPro" id="IPR053138">
    <property type="entry name" value="N-alpha-Ac-DABA_deacetylase"/>
</dbReference>
<name>A0AAD0PCZ9_PSEPU</name>
<protein>
    <submittedName>
        <fullName evidence="6">Succinylglutamate desuccinylase</fullName>
    </submittedName>
</protein>
<feature type="domain" description="Succinylglutamate desuccinylase/Aspartoacylase catalytic" evidence="5">
    <location>
        <begin position="30"/>
        <end position="265"/>
    </location>
</feature>
<evidence type="ECO:0000313" key="6">
    <source>
        <dbReference type="EMBL" id="AXA23135.1"/>
    </source>
</evidence>
<sequence>MKRIAHPLLTATHGTQREIVSEHFGPDVYTRKVYIQACLHADETPAMLVATDLRQRLLALEAAGRLTAQIVLVPVANPAGLAQFVMGAPSGRFELASGRNYNRDFPFPLEAILQRVEGELTDDAQHNLKAVRAAWQQSLEAIAPRDEMASLQRRLMLLAHDADLVLDLHCSREAVMHLYTSEWSWEQVEPLARYIGAKASLLSVDSQALSFDEALSLVWWRLRERLQGAYPIPLGNACVTVEHRGQRDVDSTLAQQDASAIIDYLCHAGFISGEPAALPELLWPGTPLAGSEQFIAPVGGVLVHRVALGAQVQPGEPMFDLIDPLSGEVTTVRSATAGVLYMRRDVRFVRPGDPLGRVTGTTPIRTGKLLSA</sequence>
<accession>A0AAD0PCZ9</accession>
<dbReference type="CDD" id="cd06250">
    <property type="entry name" value="M14_PaAOTO_like"/>
    <property type="match status" value="1"/>
</dbReference>
<dbReference type="RefSeq" id="WP_112897228.1">
    <property type="nucleotide sequence ID" value="NZ_CP030750.1"/>
</dbReference>